<dbReference type="EMBL" id="LQCK02000009">
    <property type="protein sequence ID" value="KZB95866.1"/>
    <property type="molecule type" value="Genomic_DNA"/>
</dbReference>
<dbReference type="Proteomes" id="UP000078460">
    <property type="component" value="Unassembled WGS sequence"/>
</dbReference>
<dbReference type="KEGG" id="smy:BJP26_07650"/>
<dbReference type="Gene3D" id="3.90.320.10">
    <property type="match status" value="1"/>
</dbReference>
<name>A0A175Y650_9SPHN</name>
<dbReference type="InterPro" id="IPR014153">
    <property type="entry name" value="Ds_break_AddB"/>
</dbReference>
<protein>
    <submittedName>
        <fullName evidence="2">Double-strand break repair protein AddB</fullName>
    </submittedName>
</protein>
<reference evidence="2" key="1">
    <citation type="submission" date="2016-03" db="EMBL/GenBank/DDBJ databases">
        <title>Sphingomonas melonis TY, whole genome shotgun sequencing.</title>
        <authorList>
            <person name="Wang H."/>
            <person name="Zhu P."/>
        </authorList>
    </citation>
    <scope>NUCLEOTIDE SEQUENCE [LARGE SCALE GENOMIC DNA]</scope>
    <source>
        <strain evidence="2">TY</strain>
    </source>
</reference>
<dbReference type="InterPro" id="IPR038726">
    <property type="entry name" value="PDDEXK_AddAB-type"/>
</dbReference>
<evidence type="ECO:0000313" key="2">
    <source>
        <dbReference type="EMBL" id="KZB95866.1"/>
    </source>
</evidence>
<evidence type="ECO:0000259" key="1">
    <source>
        <dbReference type="Pfam" id="PF12705"/>
    </source>
</evidence>
<comment type="caution">
    <text evidence="2">The sequence shown here is derived from an EMBL/GenBank/DDBJ whole genome shotgun (WGS) entry which is preliminary data.</text>
</comment>
<dbReference type="STRING" id="621456.BJP26_07650"/>
<keyword evidence="3" id="KW-1185">Reference proteome</keyword>
<evidence type="ECO:0000313" key="3">
    <source>
        <dbReference type="Proteomes" id="UP000078460"/>
    </source>
</evidence>
<dbReference type="AlphaFoldDB" id="A0A175Y650"/>
<dbReference type="GeneID" id="93798802"/>
<dbReference type="InterPro" id="IPR011604">
    <property type="entry name" value="PDDEXK-like_dom_sf"/>
</dbReference>
<dbReference type="InterPro" id="IPR027417">
    <property type="entry name" value="P-loop_NTPase"/>
</dbReference>
<organism evidence="2 3">
    <name type="scientific">Sphingomonas melonis TY</name>
    <dbReference type="NCBI Taxonomy" id="621456"/>
    <lineage>
        <taxon>Bacteria</taxon>
        <taxon>Pseudomonadati</taxon>
        <taxon>Pseudomonadota</taxon>
        <taxon>Alphaproteobacteria</taxon>
        <taxon>Sphingomonadales</taxon>
        <taxon>Sphingomonadaceae</taxon>
        <taxon>Sphingomonas</taxon>
    </lineage>
</organism>
<gene>
    <name evidence="2" type="ORF">AVM11_15870</name>
</gene>
<accession>A0A175Y650</accession>
<dbReference type="OrthoDB" id="9780606at2"/>
<dbReference type="Pfam" id="PF12705">
    <property type="entry name" value="PDDEXK_1"/>
    <property type="match status" value="1"/>
</dbReference>
<sequence>MGGREGERAGTVEHKKRPQLFTIPAHRAFADTLVVGLMKRTGGDAMALARGLILLPNNRAARAVSAAFVRASGSGLLLPRLVTLGSPDLGEAVGAALDPVDDADPPPPAIAPMQRRMILARLVFEERAAAGAPVDAAEAVRLAGELCHTLDQLLVEEVAPERLRDLDLAPELTDHWQRALSTFRIVLERWPGELARAGRLDAATRRRMLLDRLVTRWQTRPPAGFVCAAGVTDPAPAVARLLRCVAEAPQGLTVFAGLDLQMPEAEWDALGPHAPDPVTGRIRRSIETHPQFHLKLILDRMGVGRGEVAHWPGSAGPDAGALRGRAIANALAPAAFTGKWTELKAEDRRLTGVAAVELATPAEEAQAIALALRGAIEEPGKTAALVTPDRALARRVSAHLRRWQIEANDTAGRPLSILPPGTLLLALAEAAAQRFAPLALLALLKHPLVKVDPSDRALRGAWLDGTRTLDRALRGPRPAAGLDGIMGHLLANRRDRAAAWFAEPVGLLKPIELVCDQGPQPLSSLLAVLRETAQALCGDNLWSGPAGRAAAEFLDALEAEAAVGPPRVAPDGFPPLLRGLLDEVAVRPGSGVGHPRIAIYGPIEARLQTADLMVLGGLNEGVWPGRPAPDPWLAPRIRAALGLAGLERSVGIAAHDFGHALGAPRALVTRARRDAASPALASRLWLRLQAMAGDRFVRAHDLEGWALALDDPGQHRPVVRPEPMPGPALRPKAISVTEIDRLKADPYAFYARRVLGLMPLDPVDADPSAAWRGTAVHDILEQWWKQDGCAPDALVARATAMLEDERTHPMMRALWRPRLMEAVRWIADTVTAQDAEGRTVASAEGKGHVTIAGVTLSGRYDRVDRLADGTLAIVDYKTGKPPSAAAVRAGYSLQLGLLGAIAERGGFQEVKGKAGGFEYWSLGKKKDQFGYIETPVDAEGKRDKIVTTEFTTIAVSNFVDAAGTWLTGDAPFTAKLVPEYAPYAEYDQLMRRDEWYGRD</sequence>
<dbReference type="RefSeq" id="WP_018250819.1">
    <property type="nucleotide sequence ID" value="NZ_CP017578.1"/>
</dbReference>
<dbReference type="SUPFAM" id="SSF52980">
    <property type="entry name" value="Restriction endonuclease-like"/>
    <property type="match status" value="1"/>
</dbReference>
<proteinExistence type="predicted"/>
<dbReference type="SUPFAM" id="SSF52540">
    <property type="entry name" value="P-loop containing nucleoside triphosphate hydrolases"/>
    <property type="match status" value="1"/>
</dbReference>
<dbReference type="InterPro" id="IPR011335">
    <property type="entry name" value="Restrct_endonuc-II-like"/>
</dbReference>
<feature type="domain" description="PD-(D/E)XK endonuclease-like" evidence="1">
    <location>
        <begin position="734"/>
        <end position="928"/>
    </location>
</feature>
<dbReference type="NCBIfam" id="TIGR02786">
    <property type="entry name" value="addB_alphas"/>
    <property type="match status" value="1"/>
</dbReference>